<dbReference type="AlphaFoldDB" id="A0A815X973"/>
<dbReference type="EMBL" id="CAJOBC010093259">
    <property type="protein sequence ID" value="CAF4415756.1"/>
    <property type="molecule type" value="Genomic_DNA"/>
</dbReference>
<protein>
    <submittedName>
        <fullName evidence="1">Uncharacterized protein</fullName>
    </submittedName>
</protein>
<proteinExistence type="predicted"/>
<dbReference type="Proteomes" id="UP000663829">
    <property type="component" value="Unassembled WGS sequence"/>
</dbReference>
<keyword evidence="3" id="KW-1185">Reference proteome</keyword>
<organism evidence="1 3">
    <name type="scientific">Didymodactylos carnosus</name>
    <dbReference type="NCBI Taxonomy" id="1234261"/>
    <lineage>
        <taxon>Eukaryota</taxon>
        <taxon>Metazoa</taxon>
        <taxon>Spiralia</taxon>
        <taxon>Gnathifera</taxon>
        <taxon>Rotifera</taxon>
        <taxon>Eurotatoria</taxon>
        <taxon>Bdelloidea</taxon>
        <taxon>Philodinida</taxon>
        <taxon>Philodinidae</taxon>
        <taxon>Didymodactylos</taxon>
    </lineage>
</organism>
<dbReference type="EMBL" id="CAJNOQ010027562">
    <property type="protein sequence ID" value="CAF1554602.1"/>
    <property type="molecule type" value="Genomic_DNA"/>
</dbReference>
<comment type="caution">
    <text evidence="1">The sequence shown here is derived from an EMBL/GenBank/DDBJ whole genome shotgun (WGS) entry which is preliminary data.</text>
</comment>
<sequence length="73" mass="8646">MIALENFVDQFVLLLISLIQQQQQDRIKLLKENNQITSKSRSLDDIVLLETLDLSNLIRHFDTNYDNQKEIEE</sequence>
<accession>A0A815X973</accession>
<dbReference type="Proteomes" id="UP000681722">
    <property type="component" value="Unassembled WGS sequence"/>
</dbReference>
<name>A0A815X973_9BILA</name>
<evidence type="ECO:0000313" key="2">
    <source>
        <dbReference type="EMBL" id="CAF4415756.1"/>
    </source>
</evidence>
<reference evidence="1" key="1">
    <citation type="submission" date="2021-02" db="EMBL/GenBank/DDBJ databases">
        <authorList>
            <person name="Nowell W R."/>
        </authorList>
    </citation>
    <scope>NUCLEOTIDE SEQUENCE</scope>
</reference>
<evidence type="ECO:0000313" key="1">
    <source>
        <dbReference type="EMBL" id="CAF1554602.1"/>
    </source>
</evidence>
<evidence type="ECO:0000313" key="3">
    <source>
        <dbReference type="Proteomes" id="UP000663829"/>
    </source>
</evidence>
<gene>
    <name evidence="1" type="ORF">GPM918_LOCUS39408</name>
    <name evidence="2" type="ORF">SRO942_LOCUS40277</name>
</gene>